<evidence type="ECO:0000259" key="2">
    <source>
        <dbReference type="PROSITE" id="PS50404"/>
    </source>
</evidence>
<proteinExistence type="inferred from homology"/>
<evidence type="ECO:0000313" key="3">
    <source>
        <dbReference type="EMBL" id="CAK7899030.1"/>
    </source>
</evidence>
<dbReference type="PANTHER" id="PTHR44051:SF9">
    <property type="entry name" value="GLUTATHIONE S-TRANSFERASE 1"/>
    <property type="match status" value="1"/>
</dbReference>
<dbReference type="Gene3D" id="3.40.30.10">
    <property type="entry name" value="Glutaredoxin"/>
    <property type="match status" value="1"/>
</dbReference>
<dbReference type="Pfam" id="PF00043">
    <property type="entry name" value="GST_C"/>
    <property type="match status" value="1"/>
</dbReference>
<dbReference type="SUPFAM" id="SSF47616">
    <property type="entry name" value="GST C-terminal domain-like"/>
    <property type="match status" value="1"/>
</dbReference>
<dbReference type="EMBL" id="OZ004255">
    <property type="protein sequence ID" value="CAK7899030.1"/>
    <property type="molecule type" value="Genomic_DNA"/>
</dbReference>
<organism evidence="3 4">
    <name type="scientific">[Candida] anglica</name>
    <dbReference type="NCBI Taxonomy" id="148631"/>
    <lineage>
        <taxon>Eukaryota</taxon>
        <taxon>Fungi</taxon>
        <taxon>Dikarya</taxon>
        <taxon>Ascomycota</taxon>
        <taxon>Saccharomycotina</taxon>
        <taxon>Pichiomycetes</taxon>
        <taxon>Debaryomycetaceae</taxon>
        <taxon>Kurtzmaniella</taxon>
    </lineage>
</organism>
<name>A0ABP0E8C6_9ASCO</name>
<dbReference type="InterPro" id="IPR004045">
    <property type="entry name" value="Glutathione_S-Trfase_N"/>
</dbReference>
<dbReference type="SFLD" id="SFLDG00358">
    <property type="entry name" value="Main_(cytGST)"/>
    <property type="match status" value="1"/>
</dbReference>
<reference evidence="3 4" key="1">
    <citation type="submission" date="2024-01" db="EMBL/GenBank/DDBJ databases">
        <authorList>
            <consortium name="Genoscope - CEA"/>
            <person name="William W."/>
        </authorList>
    </citation>
    <scope>NUCLEOTIDE SEQUENCE [LARGE SCALE GENOMIC DNA]</scope>
    <source>
        <strain evidence="3 4">29B2s-10</strain>
    </source>
</reference>
<gene>
    <name evidence="3" type="ORF">CAAN4_C00782</name>
</gene>
<dbReference type="PANTHER" id="PTHR44051">
    <property type="entry name" value="GLUTATHIONE S-TRANSFERASE-RELATED"/>
    <property type="match status" value="1"/>
</dbReference>
<dbReference type="InterPro" id="IPR004046">
    <property type="entry name" value="GST_C"/>
</dbReference>
<dbReference type="Pfam" id="PF13409">
    <property type="entry name" value="GST_N_2"/>
    <property type="match status" value="1"/>
</dbReference>
<dbReference type="PROSITE" id="PS50404">
    <property type="entry name" value="GST_NTER"/>
    <property type="match status" value="1"/>
</dbReference>
<dbReference type="SUPFAM" id="SSF52833">
    <property type="entry name" value="Thioredoxin-like"/>
    <property type="match status" value="1"/>
</dbReference>
<accession>A0ABP0E8C6</accession>
<comment type="similarity">
    <text evidence="1">Belongs to the GST superfamily.</text>
</comment>
<evidence type="ECO:0000313" key="4">
    <source>
        <dbReference type="Proteomes" id="UP001497600"/>
    </source>
</evidence>
<keyword evidence="4" id="KW-1185">Reference proteome</keyword>
<dbReference type="SFLD" id="SFLDS00019">
    <property type="entry name" value="Glutathione_Transferase_(cytos"/>
    <property type="match status" value="1"/>
</dbReference>
<dbReference type="Gene3D" id="1.20.1050.10">
    <property type="match status" value="1"/>
</dbReference>
<dbReference type="Proteomes" id="UP001497600">
    <property type="component" value="Chromosome C"/>
</dbReference>
<sequence>MSLVSQGDKFVLHWLDLSRAHRILWLLEILELNYEVKVYIREPVTWRSPPELHAVHHSGKVPVLEIFHADGSPPLKLVESGYIISYLLRHYDVHNLLNPTEPALQEKVDYYLHYSEGTLQHILVSILVNSVAKSIAPLGTKTIAKYVTKAINNGFYVQEWKLNMEYLENQLKKEGTGFFVGNRLSGADIILSFPIYENIFDNEEEVHRFTGTKINLSRTYPHLYAWSSMIRDDPLYIKIDEMMDDMVQEKLEKKSRRGKKW</sequence>
<feature type="domain" description="GST N-terminal" evidence="2">
    <location>
        <begin position="7"/>
        <end position="95"/>
    </location>
</feature>
<protein>
    <recommendedName>
        <fullName evidence="2">GST N-terminal domain-containing protein</fullName>
    </recommendedName>
</protein>
<dbReference type="InterPro" id="IPR040079">
    <property type="entry name" value="Glutathione_S-Trfase"/>
</dbReference>
<evidence type="ECO:0000256" key="1">
    <source>
        <dbReference type="ARBA" id="ARBA00007409"/>
    </source>
</evidence>
<dbReference type="InterPro" id="IPR036282">
    <property type="entry name" value="Glutathione-S-Trfase_C_sf"/>
</dbReference>
<dbReference type="InterPro" id="IPR036249">
    <property type="entry name" value="Thioredoxin-like_sf"/>
</dbReference>